<feature type="signal peptide" evidence="1">
    <location>
        <begin position="1"/>
        <end position="23"/>
    </location>
</feature>
<accession>A0A1Y6B6T4</accession>
<proteinExistence type="predicted"/>
<feature type="chain" id="PRO_5013300450" description="Secreted protein" evidence="1">
    <location>
        <begin position="24"/>
        <end position="154"/>
    </location>
</feature>
<dbReference type="RefSeq" id="WP_132315392.1">
    <property type="nucleotide sequence ID" value="NZ_FWZT01000002.1"/>
</dbReference>
<keyword evidence="3" id="KW-1185">Reference proteome</keyword>
<gene>
    <name evidence="2" type="ORF">SAMN06296036_102186</name>
</gene>
<dbReference type="STRING" id="1513793.SAMN06296036_102186"/>
<reference evidence="3" key="1">
    <citation type="submission" date="2017-04" db="EMBL/GenBank/DDBJ databases">
        <authorList>
            <person name="Varghese N."/>
            <person name="Submissions S."/>
        </authorList>
    </citation>
    <scope>NUCLEOTIDE SEQUENCE [LARGE SCALE GENOMIC DNA]</scope>
    <source>
        <strain evidence="3">RKEM611</strain>
    </source>
</reference>
<evidence type="ECO:0000313" key="3">
    <source>
        <dbReference type="Proteomes" id="UP000192907"/>
    </source>
</evidence>
<dbReference type="AlphaFoldDB" id="A0A1Y6B6T4"/>
<name>A0A1Y6B6T4_9BACT</name>
<keyword evidence="1" id="KW-0732">Signal</keyword>
<dbReference type="Proteomes" id="UP000192907">
    <property type="component" value="Unassembled WGS sequence"/>
</dbReference>
<evidence type="ECO:0000256" key="1">
    <source>
        <dbReference type="SAM" id="SignalP"/>
    </source>
</evidence>
<dbReference type="EMBL" id="FWZT01000002">
    <property type="protein sequence ID" value="SME95227.1"/>
    <property type="molecule type" value="Genomic_DNA"/>
</dbReference>
<organism evidence="2 3">
    <name type="scientific">Pseudobacteriovorax antillogorgiicola</name>
    <dbReference type="NCBI Taxonomy" id="1513793"/>
    <lineage>
        <taxon>Bacteria</taxon>
        <taxon>Pseudomonadati</taxon>
        <taxon>Bdellovibrionota</taxon>
        <taxon>Oligoflexia</taxon>
        <taxon>Oligoflexales</taxon>
        <taxon>Pseudobacteriovoracaceae</taxon>
        <taxon>Pseudobacteriovorax</taxon>
    </lineage>
</organism>
<protein>
    <recommendedName>
        <fullName evidence="4">Secreted protein</fullName>
    </recommendedName>
</protein>
<evidence type="ECO:0000313" key="2">
    <source>
        <dbReference type="EMBL" id="SME95227.1"/>
    </source>
</evidence>
<evidence type="ECO:0008006" key="4">
    <source>
        <dbReference type="Google" id="ProtNLM"/>
    </source>
</evidence>
<sequence length="154" mass="17516">MNKKFNRIGASVFSLLLSVDASALVTRVYCDKASSAYPYNHTCRTPTKNDFIHSLEACRQKEKHCRRGAGGTGSGNIVLGEWFRIDGEELIYPRSLARNVERDCKRDIYTQSDWELEYELEACEKEGDRSIGRFKLRLQCTFNASNPEAGACEY</sequence>